<evidence type="ECO:0000313" key="2">
    <source>
        <dbReference type="Proteomes" id="UP000481454"/>
    </source>
</evidence>
<organism evidence="1 2">
    <name type="scientific">Clostridium perfringens</name>
    <dbReference type="NCBI Taxonomy" id="1502"/>
    <lineage>
        <taxon>Bacteria</taxon>
        <taxon>Bacillati</taxon>
        <taxon>Bacillota</taxon>
        <taxon>Clostridia</taxon>
        <taxon>Eubacteriales</taxon>
        <taxon>Clostridiaceae</taxon>
        <taxon>Clostridium</taxon>
    </lineage>
</organism>
<dbReference type="AlphaFoldDB" id="A0AAP6WQ05"/>
<evidence type="ECO:0000313" key="1">
    <source>
        <dbReference type="EMBL" id="NGU31170.1"/>
    </source>
</evidence>
<name>A0AAP6WQ05_CLOPF</name>
<dbReference type="Proteomes" id="UP000481454">
    <property type="component" value="Unassembled WGS sequence"/>
</dbReference>
<protein>
    <submittedName>
        <fullName evidence="1">Uncharacterized protein</fullName>
    </submittedName>
</protein>
<dbReference type="RefSeq" id="WP_164801117.1">
    <property type="nucleotide sequence ID" value="NZ_JAALLZ010000006.1"/>
</dbReference>
<gene>
    <name evidence="1" type="ORF">G6Z34_13855</name>
</gene>
<accession>A0AAP6WQ05</accession>
<proteinExistence type="predicted"/>
<sequence length="151" mass="17733">MENLYKISEVLKEIKAGEMWGIPNYLYITKLLNGRLMIDTGSNKRGHSEFEDHTLFKKLQQPLTHQEVLFHSSSNDKFIVTHPNMLILKEEEMLHFDTYANIIKKIESNYGYPEEIIANGKWYVMPNNTTLYDMLIQEKLLNQNNCCGYLL</sequence>
<reference evidence="1 2" key="1">
    <citation type="submission" date="2020-02" db="EMBL/GenBank/DDBJ databases">
        <title>Genomic Insights into the Phylogeny and Genetic Plasticity of the Human and Animal Enteric Pathogen Clostridium perfringens.</title>
        <authorList>
            <person name="Feng Y."/>
            <person name="Hu Y."/>
        </authorList>
    </citation>
    <scope>NUCLEOTIDE SEQUENCE [LARGE SCALE GENOMIC DNA]</scope>
    <source>
        <strain evidence="1 2">CP-40</strain>
    </source>
</reference>
<comment type="caution">
    <text evidence="1">The sequence shown here is derived from an EMBL/GenBank/DDBJ whole genome shotgun (WGS) entry which is preliminary data.</text>
</comment>
<dbReference type="EMBL" id="JAALLZ010000006">
    <property type="protein sequence ID" value="NGU31170.1"/>
    <property type="molecule type" value="Genomic_DNA"/>
</dbReference>